<name>A0ABY5PIV7_9ACTN</name>
<keyword evidence="1" id="KW-0472">Membrane</keyword>
<evidence type="ECO:0000313" key="4">
    <source>
        <dbReference type="Proteomes" id="UP001058860"/>
    </source>
</evidence>
<dbReference type="Proteomes" id="UP001058860">
    <property type="component" value="Chromosome"/>
</dbReference>
<accession>A0ABY5PIV7</accession>
<dbReference type="EMBL" id="CP088295">
    <property type="protein sequence ID" value="UUY04613.1"/>
    <property type="molecule type" value="Genomic_DNA"/>
</dbReference>
<dbReference type="Gene3D" id="3.40.630.10">
    <property type="entry name" value="Zn peptidases"/>
    <property type="match status" value="1"/>
</dbReference>
<feature type="transmembrane region" description="Helical" evidence="1">
    <location>
        <begin position="459"/>
        <end position="476"/>
    </location>
</feature>
<dbReference type="InterPro" id="IPR007484">
    <property type="entry name" value="Peptidase_M28"/>
</dbReference>
<feature type="transmembrane region" description="Helical" evidence="1">
    <location>
        <begin position="399"/>
        <end position="421"/>
    </location>
</feature>
<protein>
    <submittedName>
        <fullName evidence="3">M28 family peptidase</fullName>
    </submittedName>
</protein>
<feature type="transmembrane region" description="Helical" evidence="1">
    <location>
        <begin position="323"/>
        <end position="345"/>
    </location>
</feature>
<keyword evidence="4" id="KW-1185">Reference proteome</keyword>
<evidence type="ECO:0000256" key="1">
    <source>
        <dbReference type="SAM" id="Phobius"/>
    </source>
</evidence>
<proteinExistence type="predicted"/>
<dbReference type="RefSeq" id="WP_353865088.1">
    <property type="nucleotide sequence ID" value="NZ_CP088295.1"/>
</dbReference>
<dbReference type="Pfam" id="PF04389">
    <property type="entry name" value="Peptidase_M28"/>
    <property type="match status" value="1"/>
</dbReference>
<feature type="transmembrane region" description="Helical" evidence="1">
    <location>
        <begin position="357"/>
        <end position="379"/>
    </location>
</feature>
<sequence>MLEPRFYRVGLLPVALVLVVVAFSLQEPPRSVRTTLAADAFSGSRAMASLDRLADAYPVRRPGDVADDQLAERIAGDLRGTGFAVRTSTHEGRTIEGTRDLQLVIGERTGTSSQRIVVVAHRDAAGPGSRAELSGTAALLELARVVGAPRRTSRTLMLVSTSGGSGGAAGAMALADELKGQDVAAVLVLGAVAAEELRRPLVVPWSNDVGIAPLQLRRTVETALRAETGLNGGEPRALSQTGRYAVPGTLGEQGPLVDAGLPAVLLSASGEAPPAADAPVSPARMQGMGRTVLRAITALDNGPAIRAQTTPDVVIQGKVVPAWAPRLLLGILLLPVLLALIDAFARARRNRIAIGPWLTWTVLAAVPFVVAAVVARFLGLTGLLPVAPAAPAPIATVPVSVGALVAVVLAGVLAAVAVRLPRKRVVKRAGGDPAAPGAAVGLMLVLWAVTFALWIGNPYSAALLIPALHVWLFALLPEYRPPRAWGMVLCVVLLIPALALGTWVAATFGLDPVDLAWTALLSIAGGHASPLSWLLWSVAAGAAVSGVAIAWRGRARAGDDDVEITMRGPVSYAGPGSLGGVESALRR</sequence>
<feature type="transmembrane region" description="Helical" evidence="1">
    <location>
        <begin position="488"/>
        <end position="510"/>
    </location>
</feature>
<keyword evidence="1" id="KW-1133">Transmembrane helix</keyword>
<feature type="transmembrane region" description="Helical" evidence="1">
    <location>
        <begin position="433"/>
        <end position="453"/>
    </location>
</feature>
<evidence type="ECO:0000259" key="2">
    <source>
        <dbReference type="Pfam" id="PF04389"/>
    </source>
</evidence>
<reference evidence="4" key="1">
    <citation type="submission" date="2021-11" db="EMBL/GenBank/DDBJ databases">
        <title>Cultivation dependent microbiological survey of springs from the worlds oldest radium mine currently devoted to the extraction of radon-saturated water.</title>
        <authorList>
            <person name="Kapinusova G."/>
            <person name="Smrhova T."/>
            <person name="Strejcek M."/>
            <person name="Suman J."/>
            <person name="Jani K."/>
            <person name="Pajer P."/>
            <person name="Uhlik O."/>
        </authorList>
    </citation>
    <scope>NUCLEOTIDE SEQUENCE [LARGE SCALE GENOMIC DNA]</scope>
    <source>
        <strain evidence="4">J379</strain>
    </source>
</reference>
<gene>
    <name evidence="3" type="ORF">LRS13_03500</name>
</gene>
<dbReference type="SUPFAM" id="SSF53187">
    <property type="entry name" value="Zn-dependent exopeptidases"/>
    <property type="match status" value="1"/>
</dbReference>
<keyword evidence="1" id="KW-0812">Transmembrane</keyword>
<feature type="domain" description="Peptidase M28" evidence="2">
    <location>
        <begin position="104"/>
        <end position="195"/>
    </location>
</feature>
<organism evidence="3 4">
    <name type="scientific">Svornostia abyssi</name>
    <dbReference type="NCBI Taxonomy" id="2898438"/>
    <lineage>
        <taxon>Bacteria</taxon>
        <taxon>Bacillati</taxon>
        <taxon>Actinomycetota</taxon>
        <taxon>Thermoleophilia</taxon>
        <taxon>Solirubrobacterales</taxon>
        <taxon>Baekduiaceae</taxon>
        <taxon>Svornostia</taxon>
    </lineage>
</organism>
<evidence type="ECO:0000313" key="3">
    <source>
        <dbReference type="EMBL" id="UUY04613.1"/>
    </source>
</evidence>
<feature type="transmembrane region" description="Helical" evidence="1">
    <location>
        <begin position="530"/>
        <end position="551"/>
    </location>
</feature>